<dbReference type="Gene3D" id="3.30.200.20">
    <property type="entry name" value="Phosphorylase Kinase, domain 1"/>
    <property type="match status" value="1"/>
</dbReference>
<dbReference type="PANTHER" id="PTHR24416">
    <property type="entry name" value="TYROSINE-PROTEIN KINASE RECEPTOR"/>
    <property type="match status" value="1"/>
</dbReference>
<organism evidence="3 4">
    <name type="scientific">Folsomia candida</name>
    <name type="common">Springtail</name>
    <dbReference type="NCBI Taxonomy" id="158441"/>
    <lineage>
        <taxon>Eukaryota</taxon>
        <taxon>Metazoa</taxon>
        <taxon>Ecdysozoa</taxon>
        <taxon>Arthropoda</taxon>
        <taxon>Hexapoda</taxon>
        <taxon>Collembola</taxon>
        <taxon>Entomobryomorpha</taxon>
        <taxon>Isotomoidea</taxon>
        <taxon>Isotomidae</taxon>
        <taxon>Proisotominae</taxon>
        <taxon>Folsomia</taxon>
    </lineage>
</organism>
<dbReference type="SUPFAM" id="SSF56112">
    <property type="entry name" value="Protein kinase-like (PK-like)"/>
    <property type="match status" value="1"/>
</dbReference>
<evidence type="ECO:0000256" key="1">
    <source>
        <dbReference type="SAM" id="Phobius"/>
    </source>
</evidence>
<dbReference type="InterPro" id="IPR011009">
    <property type="entry name" value="Kinase-like_dom_sf"/>
</dbReference>
<feature type="transmembrane region" description="Helical" evidence="1">
    <location>
        <begin position="100"/>
        <end position="123"/>
    </location>
</feature>
<dbReference type="GO" id="GO:0043235">
    <property type="term" value="C:receptor complex"/>
    <property type="evidence" value="ECO:0007669"/>
    <property type="project" value="TreeGrafter"/>
</dbReference>
<dbReference type="InterPro" id="IPR000719">
    <property type="entry name" value="Prot_kinase_dom"/>
</dbReference>
<dbReference type="Pfam" id="PF07714">
    <property type="entry name" value="PK_Tyr_Ser-Thr"/>
    <property type="match status" value="1"/>
</dbReference>
<keyword evidence="3" id="KW-0675">Receptor</keyword>
<dbReference type="InterPro" id="IPR001245">
    <property type="entry name" value="Ser-Thr/Tyr_kinase_cat_dom"/>
</dbReference>
<dbReference type="PANTHER" id="PTHR24416:SF600">
    <property type="entry name" value="PDGF- AND VEGF-RECEPTOR RELATED, ISOFORM J"/>
    <property type="match status" value="1"/>
</dbReference>
<dbReference type="AlphaFoldDB" id="A0A226D6C2"/>
<dbReference type="GO" id="GO:0007169">
    <property type="term" value="P:cell surface receptor protein tyrosine kinase signaling pathway"/>
    <property type="evidence" value="ECO:0007669"/>
    <property type="project" value="TreeGrafter"/>
</dbReference>
<dbReference type="GO" id="GO:0005524">
    <property type="term" value="F:ATP binding"/>
    <property type="evidence" value="ECO:0007669"/>
    <property type="project" value="InterPro"/>
</dbReference>
<dbReference type="GO" id="GO:0005886">
    <property type="term" value="C:plasma membrane"/>
    <property type="evidence" value="ECO:0007669"/>
    <property type="project" value="TreeGrafter"/>
</dbReference>
<keyword evidence="4" id="KW-1185">Reference proteome</keyword>
<keyword evidence="1" id="KW-0812">Transmembrane</keyword>
<evidence type="ECO:0000313" key="3">
    <source>
        <dbReference type="EMBL" id="OXA41095.1"/>
    </source>
</evidence>
<dbReference type="Proteomes" id="UP000198287">
    <property type="component" value="Unassembled WGS sequence"/>
</dbReference>
<accession>A0A226D6C2</accession>
<proteinExistence type="predicted"/>
<evidence type="ECO:0000313" key="4">
    <source>
        <dbReference type="Proteomes" id="UP000198287"/>
    </source>
</evidence>
<protein>
    <submittedName>
        <fullName evidence="3">Vascular endothelial growth factor receptor 2</fullName>
    </submittedName>
</protein>
<dbReference type="InterPro" id="IPR050122">
    <property type="entry name" value="RTK"/>
</dbReference>
<feature type="transmembrane region" description="Helical" evidence="1">
    <location>
        <begin position="129"/>
        <end position="149"/>
    </location>
</feature>
<dbReference type="PROSITE" id="PS00109">
    <property type="entry name" value="PROTEIN_KINASE_TYR"/>
    <property type="match status" value="1"/>
</dbReference>
<feature type="domain" description="Protein kinase" evidence="2">
    <location>
        <begin position="172"/>
        <end position="408"/>
    </location>
</feature>
<dbReference type="Gene3D" id="1.10.510.10">
    <property type="entry name" value="Transferase(Phosphotransferase) domain 1"/>
    <property type="match status" value="1"/>
</dbReference>
<dbReference type="EMBL" id="LNIX01000030">
    <property type="protein sequence ID" value="OXA41095.1"/>
    <property type="molecule type" value="Genomic_DNA"/>
</dbReference>
<dbReference type="PROSITE" id="PS50011">
    <property type="entry name" value="PROTEIN_KINASE_DOM"/>
    <property type="match status" value="1"/>
</dbReference>
<dbReference type="OrthoDB" id="5984265at2759"/>
<dbReference type="GO" id="GO:0004714">
    <property type="term" value="F:transmembrane receptor protein tyrosine kinase activity"/>
    <property type="evidence" value="ECO:0007669"/>
    <property type="project" value="TreeGrafter"/>
</dbReference>
<gene>
    <name evidence="3" type="ORF">Fcan01_23944</name>
</gene>
<reference evidence="3 4" key="1">
    <citation type="submission" date="2015-12" db="EMBL/GenBank/DDBJ databases">
        <title>The genome of Folsomia candida.</title>
        <authorList>
            <person name="Faddeeva A."/>
            <person name="Derks M.F."/>
            <person name="Anvar Y."/>
            <person name="Smit S."/>
            <person name="Van Straalen N."/>
            <person name="Roelofs D."/>
        </authorList>
    </citation>
    <scope>NUCLEOTIDE SEQUENCE [LARGE SCALE GENOMIC DNA]</scope>
    <source>
        <strain evidence="3 4">VU population</strain>
        <tissue evidence="3">Whole body</tissue>
    </source>
</reference>
<keyword evidence="1" id="KW-1133">Transmembrane helix</keyword>
<feature type="transmembrane region" description="Helical" evidence="1">
    <location>
        <begin position="61"/>
        <end position="88"/>
    </location>
</feature>
<comment type="caution">
    <text evidence="3">The sequence shown here is derived from an EMBL/GenBank/DDBJ whole genome shotgun (WGS) entry which is preliminary data.</text>
</comment>
<keyword evidence="1" id="KW-0472">Membrane</keyword>
<sequence>MGIPTTKRLQVPCMGFFLQGPVKALAVGEVGVQLALIVVELVSTLRDVETLVNAFHKDGRIWFYVQVVIAVYFNLYKVISIALAVRLYKAATRRDRKTISQLLLLSVSLFLPLLATFWVFYLILWPKLLIIIVWVLVKTYMFWTVWYFLKEMAGNGAVDKVLAVLSDAEWKNSLATPLGSGEFGVVYKVELYSEAGKKSYGENIVDCQVVAVKTVASTADIVYLKALLIELQMLHYIGSHGNLVNLIGACTTEVRGRKLHIVVEYCRYGSILSYLRVNRHNLRNEFQQTPDLGSGYICTIEDPLRVKDLIQRTFETARGMEYIASKNIIHCDVAARNVLLSPNKTSKIADFGLSKKNYLCPTYTKHSQEYFFAGAVPYPGIHYGNEFLTQLRSGQLFPYQPEFANSKM</sequence>
<dbReference type="InterPro" id="IPR008266">
    <property type="entry name" value="Tyr_kinase_AS"/>
</dbReference>
<evidence type="ECO:0000259" key="2">
    <source>
        <dbReference type="PROSITE" id="PS50011"/>
    </source>
</evidence>
<name>A0A226D6C2_FOLCA</name>